<name>A0A9P7SW62_9HYPO</name>
<evidence type="ECO:0000256" key="1">
    <source>
        <dbReference type="SAM" id="MobiDB-lite"/>
    </source>
</evidence>
<dbReference type="EMBL" id="SRPW01001836">
    <property type="protein sequence ID" value="KAG5998686.1"/>
    <property type="molecule type" value="Genomic_DNA"/>
</dbReference>
<dbReference type="OrthoDB" id="5336565at2759"/>
<feature type="compositionally biased region" description="Basic residues" evidence="1">
    <location>
        <begin position="121"/>
        <end position="140"/>
    </location>
</feature>
<evidence type="ECO:0000313" key="2">
    <source>
        <dbReference type="EMBL" id="KAG5998686.1"/>
    </source>
</evidence>
<accession>A0A9P7SW62</accession>
<organism evidence="2 3">
    <name type="scientific">Claviceps pusilla</name>
    <dbReference type="NCBI Taxonomy" id="123648"/>
    <lineage>
        <taxon>Eukaryota</taxon>
        <taxon>Fungi</taxon>
        <taxon>Dikarya</taxon>
        <taxon>Ascomycota</taxon>
        <taxon>Pezizomycotina</taxon>
        <taxon>Sordariomycetes</taxon>
        <taxon>Hypocreomycetidae</taxon>
        <taxon>Hypocreales</taxon>
        <taxon>Clavicipitaceae</taxon>
        <taxon>Claviceps</taxon>
    </lineage>
</organism>
<feature type="region of interest" description="Disordered" evidence="1">
    <location>
        <begin position="53"/>
        <end position="180"/>
    </location>
</feature>
<protein>
    <submittedName>
        <fullName evidence="2">Uncharacterized protein</fullName>
    </submittedName>
</protein>
<reference evidence="2" key="1">
    <citation type="journal article" date="2020" name="bioRxiv">
        <title>Whole genome comparisons of ergot fungi reveals the divergence and evolution of species within the genus Claviceps are the result of varying mechanisms driving genome evolution and host range expansion.</title>
        <authorList>
            <person name="Wyka S.A."/>
            <person name="Mondo S.J."/>
            <person name="Liu M."/>
            <person name="Dettman J."/>
            <person name="Nalam V."/>
            <person name="Broders K.D."/>
        </authorList>
    </citation>
    <scope>NUCLEOTIDE SEQUENCE</scope>
    <source>
        <strain evidence="2">CCC 602</strain>
    </source>
</reference>
<gene>
    <name evidence="2" type="ORF">E4U43_002379</name>
</gene>
<feature type="compositionally biased region" description="Polar residues" evidence="1">
    <location>
        <begin position="60"/>
        <end position="70"/>
    </location>
</feature>
<comment type="caution">
    <text evidence="2">The sequence shown here is derived from an EMBL/GenBank/DDBJ whole genome shotgun (WGS) entry which is preliminary data.</text>
</comment>
<feature type="compositionally biased region" description="Low complexity" evidence="1">
    <location>
        <begin position="166"/>
        <end position="177"/>
    </location>
</feature>
<evidence type="ECO:0000313" key="3">
    <source>
        <dbReference type="Proteomes" id="UP000748025"/>
    </source>
</evidence>
<keyword evidence="3" id="KW-1185">Reference proteome</keyword>
<dbReference type="AlphaFoldDB" id="A0A9P7SW62"/>
<dbReference type="Proteomes" id="UP000748025">
    <property type="component" value="Unassembled WGS sequence"/>
</dbReference>
<sequence>MPRKRPRLCEASPPATELSPPKKRKLYHPSVPPPQFWDNLSRLDLTRAALRELDRRNSKGNHQSRACTSTRGHHTRKTSNAERKTLLIPATQSPPTNQAQLKRSARHGGFNLKDLRGHPPPNRRPKMSSRQSSRGRRGRRGSRDSRGSRGSRGRRGRASQTAVRENATTNATTQRTTGPYNGAFEQHLIDHNIFPPLHVGVRLPDPKNLNQIRRVLEKRRRSLSPRRFTDEDFEKFQHVHARATRESRVVGTVIPIIEGDIGDPACAASDIAFSNLEHLTDGSLVFAKPDLYYGARAEHLKREIREELNSLIVPSSEHDQPILPNNFLEVKGPAGSSTVVSRQATYSAALGSRAFRALQTYRTIDQSYDNNSYVLAWTYQSGHLLAYASYPIPPSTPGMQPAYAMKILNSWSLIGAPDMFRQGVAAYRNGRDWAKLQRDQAIARANEAHDAQRML</sequence>
<proteinExistence type="predicted"/>
<feature type="compositionally biased region" description="Polar residues" evidence="1">
    <location>
        <begin position="90"/>
        <end position="101"/>
    </location>
</feature>
<feature type="region of interest" description="Disordered" evidence="1">
    <location>
        <begin position="1"/>
        <end position="33"/>
    </location>
</feature>